<feature type="compositionally biased region" description="Basic and acidic residues" evidence="7">
    <location>
        <begin position="15"/>
        <end position="24"/>
    </location>
</feature>
<dbReference type="GO" id="GO:0016020">
    <property type="term" value="C:membrane"/>
    <property type="evidence" value="ECO:0007669"/>
    <property type="project" value="UniProtKB-SubCell"/>
</dbReference>
<dbReference type="Gene3D" id="3.90.550.10">
    <property type="entry name" value="Spore Coat Polysaccharide Biosynthesis Protein SpsA, Chain A"/>
    <property type="match status" value="1"/>
</dbReference>
<feature type="region of interest" description="Disordered" evidence="7">
    <location>
        <begin position="898"/>
        <end position="933"/>
    </location>
</feature>
<feature type="transmembrane region" description="Helical" evidence="8">
    <location>
        <begin position="814"/>
        <end position="837"/>
    </location>
</feature>
<dbReference type="GeneID" id="7202838"/>
<protein>
    <recommendedName>
        <fullName evidence="2">chitin synthase</fullName>
        <ecNumber evidence="2">2.4.1.16</ecNumber>
    </recommendedName>
</protein>
<comment type="subcellular location">
    <subcellularLocation>
        <location evidence="1">Membrane</location>
        <topology evidence="1">Multi-pass membrane protein</topology>
    </subcellularLocation>
</comment>
<keyword evidence="6 8" id="KW-0472">Membrane</keyword>
<evidence type="ECO:0000256" key="1">
    <source>
        <dbReference type="ARBA" id="ARBA00004141"/>
    </source>
</evidence>
<evidence type="ECO:0000256" key="7">
    <source>
        <dbReference type="SAM" id="MobiDB-lite"/>
    </source>
</evidence>
<keyword evidence="3 9" id="KW-0328">Glycosyltransferase</keyword>
<feature type="region of interest" description="Disordered" evidence="7">
    <location>
        <begin position="1"/>
        <end position="36"/>
    </location>
</feature>
<dbReference type="GO" id="GO:0004100">
    <property type="term" value="F:chitin synthase activity"/>
    <property type="evidence" value="ECO:0007669"/>
    <property type="project" value="UniProtKB-EC"/>
</dbReference>
<evidence type="ECO:0000256" key="4">
    <source>
        <dbReference type="ARBA" id="ARBA00022692"/>
    </source>
</evidence>
<evidence type="ECO:0000256" key="5">
    <source>
        <dbReference type="ARBA" id="ARBA00022989"/>
    </source>
</evidence>
<proteinExistence type="predicted"/>
<dbReference type="STRING" id="556484.B7G4D7"/>
<dbReference type="AlphaFoldDB" id="B7G4D7"/>
<evidence type="ECO:0000256" key="6">
    <source>
        <dbReference type="ARBA" id="ARBA00023136"/>
    </source>
</evidence>
<keyword evidence="10" id="KW-1185">Reference proteome</keyword>
<organism evidence="9 10">
    <name type="scientific">Phaeodactylum tricornutum (strain CCAP 1055/1)</name>
    <dbReference type="NCBI Taxonomy" id="556484"/>
    <lineage>
        <taxon>Eukaryota</taxon>
        <taxon>Sar</taxon>
        <taxon>Stramenopiles</taxon>
        <taxon>Ochrophyta</taxon>
        <taxon>Bacillariophyta</taxon>
        <taxon>Bacillariophyceae</taxon>
        <taxon>Bacillariophycidae</taxon>
        <taxon>Naviculales</taxon>
        <taxon>Phaeodactylaceae</taxon>
        <taxon>Phaeodactylum</taxon>
    </lineage>
</organism>
<keyword evidence="9" id="KW-0808">Transferase</keyword>
<dbReference type="Pfam" id="PF01644">
    <property type="entry name" value="Chitin_synth_1"/>
    <property type="match status" value="1"/>
</dbReference>
<feature type="transmembrane region" description="Helical" evidence="8">
    <location>
        <begin position="644"/>
        <end position="664"/>
    </location>
</feature>
<dbReference type="InParanoid" id="B7G4D7"/>
<evidence type="ECO:0000313" key="10">
    <source>
        <dbReference type="Proteomes" id="UP000000759"/>
    </source>
</evidence>
<dbReference type="OrthoDB" id="26569at2759"/>
<name>B7G4D7_PHATC</name>
<dbReference type="Proteomes" id="UP000000759">
    <property type="component" value="Chromosome 14"/>
</dbReference>
<dbReference type="HOGENOM" id="CLU_014035_0_0_1"/>
<evidence type="ECO:0000313" key="9">
    <source>
        <dbReference type="EMBL" id="EEC46435.1"/>
    </source>
</evidence>
<accession>B7G4D7</accession>
<feature type="transmembrane region" description="Helical" evidence="8">
    <location>
        <begin position="694"/>
        <end position="722"/>
    </location>
</feature>
<evidence type="ECO:0000256" key="3">
    <source>
        <dbReference type="ARBA" id="ARBA00022676"/>
    </source>
</evidence>
<keyword evidence="4 8" id="KW-0812">Transmembrane</keyword>
<dbReference type="SUPFAM" id="SSF53448">
    <property type="entry name" value="Nucleotide-diphospho-sugar transferases"/>
    <property type="match status" value="1"/>
</dbReference>
<sequence length="933" mass="103126">MAKEKKTENTSVPAEHMDAADRTVRSGIGSDDTAEPVAMSTFLKQNRLTKNEISTESVKSQADVLGALARCSIGGQRETHAENVLSSASTDKLSMSLVKDGATTNALNFPLFSDTGSISESSEEPWVQDLEEVPFGHDGHSVQKQVAVKEYDVEATFENNGRNNCMEVNAIDIVDDEISTSASRMKMSSSRVPVLRIERGDMRWLAHGYKEMSPLSNKVYFTSLEAMDRVVDRESISGFGLSGVASSKRVISVCIPCYNEDASALKRSLTSLAKQNLPADVTMEILVAMDGVVQLSDSMAAYLSELFGISFIVGHENNPFERLQTPNTVVVEPIFEDKNMFGANLALLIKRKNLRKVNSQEWWLRSHAPASLCEFAFATDCGITFDTNCLQLMLKRFDIDPNMSGLTGYQRVMSAKMQGDGRFEILTDPVGCFLRLLQSYDFEVSQSTTKSLLDSIGFIPVLPGPCSFFRTKHLQGVLDEYFSLTTETIKGGRGGIVLGNVQLAEDRFPPVLLTFRSKDSCKDAGLVRPKTGFEHDAVFYFEAEKPLRQLVTQRRRWINGAYTAVYWVLLDSWIRKADHSIFTKLGASLILFIEFAQGALVRTCVPATLACGLMYMCTIFPSVYANDAEKVRDILDGGTVEPSLVGIGAAAAFFYLSLFAVFIFSHTPRAIPVTDDNGEVHWRSDSSSAYRPRIFFLAFVVNAITIAVFVYVGVGVFMIVGWQGTPGYFQALCLLMALPYLVALMDGLINSERPNLRAVWNMLMLFPIFLISSVWFYVWLPCYASARISDLSWGNRDCSGQSCKSSDVAIYRAYLGRVVSISLVIINTLLTGSIIGVGNFVDGFLTIVLFSLLVLNMMLHLGNLLDMLVRLCFTRIPRWVCGEAPVYLKKQDNEVNKSAPASEISSHDDESGDGSIASESPTPIGPGRWRIDF</sequence>
<dbReference type="InterPro" id="IPR004835">
    <property type="entry name" value="Chitin_synth"/>
</dbReference>
<dbReference type="GO" id="GO:0071944">
    <property type="term" value="C:cell periphery"/>
    <property type="evidence" value="ECO:0007669"/>
    <property type="project" value="TreeGrafter"/>
</dbReference>
<reference evidence="10" key="2">
    <citation type="submission" date="2008-08" db="EMBL/GenBank/DDBJ databases">
        <authorList>
            <consortium name="Diatom Consortium"/>
            <person name="Grigoriev I."/>
            <person name="Grimwood J."/>
            <person name="Kuo A."/>
            <person name="Otillar R.P."/>
            <person name="Salamov A."/>
            <person name="Detter J.C."/>
            <person name="Lindquist E."/>
            <person name="Shapiro H."/>
            <person name="Lucas S."/>
            <person name="Glavina del Rio T."/>
            <person name="Pitluck S."/>
            <person name="Rokhsar D."/>
            <person name="Bowler C."/>
        </authorList>
    </citation>
    <scope>GENOME REANNOTATION</scope>
    <source>
        <strain evidence="10">CCAP 1055/1</strain>
    </source>
</reference>
<reference evidence="9 10" key="1">
    <citation type="journal article" date="2008" name="Nature">
        <title>The Phaeodactylum genome reveals the evolutionary history of diatom genomes.</title>
        <authorList>
            <person name="Bowler C."/>
            <person name="Allen A.E."/>
            <person name="Badger J.H."/>
            <person name="Grimwood J."/>
            <person name="Jabbari K."/>
            <person name="Kuo A."/>
            <person name="Maheswari U."/>
            <person name="Martens C."/>
            <person name="Maumus F."/>
            <person name="Otillar R.P."/>
            <person name="Rayko E."/>
            <person name="Salamov A."/>
            <person name="Vandepoele K."/>
            <person name="Beszteri B."/>
            <person name="Gruber A."/>
            <person name="Heijde M."/>
            <person name="Katinka M."/>
            <person name="Mock T."/>
            <person name="Valentin K."/>
            <person name="Verret F."/>
            <person name="Berges J.A."/>
            <person name="Brownlee C."/>
            <person name="Cadoret J.P."/>
            <person name="Chiovitti A."/>
            <person name="Choi C.J."/>
            <person name="Coesel S."/>
            <person name="De Martino A."/>
            <person name="Detter J.C."/>
            <person name="Durkin C."/>
            <person name="Falciatore A."/>
            <person name="Fournet J."/>
            <person name="Haruta M."/>
            <person name="Huysman M.J."/>
            <person name="Jenkins B.D."/>
            <person name="Jiroutova K."/>
            <person name="Jorgensen R.E."/>
            <person name="Joubert Y."/>
            <person name="Kaplan A."/>
            <person name="Kroger N."/>
            <person name="Kroth P.G."/>
            <person name="La Roche J."/>
            <person name="Lindquist E."/>
            <person name="Lommer M."/>
            <person name="Martin-Jezequel V."/>
            <person name="Lopez P.J."/>
            <person name="Lucas S."/>
            <person name="Mangogna M."/>
            <person name="McGinnis K."/>
            <person name="Medlin L.K."/>
            <person name="Montsant A."/>
            <person name="Oudot-Le Secq M.P."/>
            <person name="Napoli C."/>
            <person name="Obornik M."/>
            <person name="Parker M.S."/>
            <person name="Petit J.L."/>
            <person name="Porcel B.M."/>
            <person name="Poulsen N."/>
            <person name="Robison M."/>
            <person name="Rychlewski L."/>
            <person name="Rynearson T.A."/>
            <person name="Schmutz J."/>
            <person name="Shapiro H."/>
            <person name="Siaut M."/>
            <person name="Stanley M."/>
            <person name="Sussman M.R."/>
            <person name="Taylor A.R."/>
            <person name="Vardi A."/>
            <person name="von Dassow P."/>
            <person name="Vyverman W."/>
            <person name="Willis A."/>
            <person name="Wyrwicz L.S."/>
            <person name="Rokhsar D.S."/>
            <person name="Weissenbach J."/>
            <person name="Armbrust E.V."/>
            <person name="Green B.R."/>
            <person name="Van de Peer Y."/>
            <person name="Grigoriev I.V."/>
        </authorList>
    </citation>
    <scope>NUCLEOTIDE SEQUENCE [LARGE SCALE GENOMIC DNA]</scope>
    <source>
        <strain evidence="9 10">CCAP 1055/1</strain>
    </source>
</reference>
<evidence type="ECO:0000256" key="2">
    <source>
        <dbReference type="ARBA" id="ARBA00012543"/>
    </source>
</evidence>
<evidence type="ECO:0000256" key="8">
    <source>
        <dbReference type="SAM" id="Phobius"/>
    </source>
</evidence>
<feature type="transmembrane region" description="Helical" evidence="8">
    <location>
        <begin position="607"/>
        <end position="624"/>
    </location>
</feature>
<dbReference type="InterPro" id="IPR029044">
    <property type="entry name" value="Nucleotide-diphossugar_trans"/>
</dbReference>
<keyword evidence="5 8" id="KW-1133">Transmembrane helix</keyword>
<feature type="transmembrane region" description="Helical" evidence="8">
    <location>
        <begin position="728"/>
        <end position="748"/>
    </location>
</feature>
<dbReference type="RefSeq" id="XP_002181895.1">
    <property type="nucleotide sequence ID" value="XM_002181859.1"/>
</dbReference>
<dbReference type="PaxDb" id="2850-Phatr37908"/>
<feature type="transmembrane region" description="Helical" evidence="8">
    <location>
        <begin position="760"/>
        <end position="780"/>
    </location>
</feature>
<dbReference type="EMBL" id="CM000616">
    <property type="protein sequence ID" value="EEC46435.1"/>
    <property type="molecule type" value="Genomic_DNA"/>
</dbReference>
<dbReference type="eggNOG" id="KOG2571">
    <property type="taxonomic scope" value="Eukaryota"/>
</dbReference>
<dbReference type="EC" id="2.4.1.16" evidence="2"/>
<dbReference type="KEGG" id="pti:PHATRDRAFT_37908"/>
<dbReference type="PANTHER" id="PTHR22914">
    <property type="entry name" value="CHITIN SYNTHASE"/>
    <property type="match status" value="1"/>
</dbReference>
<dbReference type="GO" id="GO:0006031">
    <property type="term" value="P:chitin biosynthetic process"/>
    <property type="evidence" value="ECO:0007669"/>
    <property type="project" value="TreeGrafter"/>
</dbReference>
<dbReference type="PANTHER" id="PTHR22914:SF41">
    <property type="entry name" value="CHITIN SYNTHASE 7"/>
    <property type="match status" value="1"/>
</dbReference>
<feature type="transmembrane region" description="Helical" evidence="8">
    <location>
        <begin position="844"/>
        <end position="865"/>
    </location>
</feature>
<gene>
    <name evidence="9" type="ORF">PHATRDRAFT_37908</name>
</gene>